<dbReference type="InterPro" id="IPR050515">
    <property type="entry name" value="Beta-lactam/transpept"/>
</dbReference>
<dbReference type="RefSeq" id="WP_151150890.1">
    <property type="nucleotide sequence ID" value="NZ_WAIE01000003.1"/>
</dbReference>
<dbReference type="AlphaFoldDB" id="A0A6N6N2A9"/>
<feature type="modified residue" description="N6-carboxylysine" evidence="7">
    <location>
        <position position="82"/>
    </location>
</feature>
<evidence type="ECO:0000256" key="8">
    <source>
        <dbReference type="RuleBase" id="RU361140"/>
    </source>
</evidence>
<evidence type="ECO:0000256" key="2">
    <source>
        <dbReference type="ARBA" id="ARBA00007898"/>
    </source>
</evidence>
<dbReference type="PROSITE" id="PS00337">
    <property type="entry name" value="BETA_LACTAMASE_D"/>
    <property type="match status" value="1"/>
</dbReference>
<organism evidence="12 13">
    <name type="scientific">Pseudodesulfovibrio senegalensis</name>
    <dbReference type="NCBI Taxonomy" id="1721087"/>
    <lineage>
        <taxon>Bacteria</taxon>
        <taxon>Pseudomonadati</taxon>
        <taxon>Thermodesulfobacteriota</taxon>
        <taxon>Desulfovibrionia</taxon>
        <taxon>Desulfovibrionales</taxon>
        <taxon>Desulfovibrionaceae</taxon>
    </lineage>
</organism>
<sequence>MEKLGSLLTVLLLCMGCAHTSPKAPAPSTIKPARKTEPAKPKTEPAASTSASVVIFNPKTQKWSFKNRDRAQKDWLPASTFKILHTLIALQSGVVDKDEVFKWNGVRYQSKEWNRDQTLESAFKHSVIWVYQIIAKRIGTDRMQNYVDLCGYGNRCIEGKADSFWLDGGLRITSRQQIEFLRQLQAETLPFSPSHMRFVKKIMVRNGGKTWLMRAKSGWAQRVKPQFGWLVGWVENGKDVWFFATNVEIRTREDAGKRMSMSMAALREAGAIPPEK</sequence>
<evidence type="ECO:0000256" key="9">
    <source>
        <dbReference type="SAM" id="MobiDB-lite"/>
    </source>
</evidence>
<protein>
    <recommendedName>
        <fullName evidence="3 8">Beta-lactamase</fullName>
        <ecNumber evidence="3 8">3.5.2.6</ecNumber>
    </recommendedName>
</protein>
<accession>A0A6N6N2A9</accession>
<dbReference type="EC" id="3.5.2.6" evidence="3 8"/>
<keyword evidence="4 10" id="KW-0732">Signal</keyword>
<dbReference type="NCBIfam" id="NF012161">
    <property type="entry name" value="bla_class_D_main"/>
    <property type="match status" value="1"/>
</dbReference>
<dbReference type="GO" id="GO:0008658">
    <property type="term" value="F:penicillin binding"/>
    <property type="evidence" value="ECO:0007669"/>
    <property type="project" value="InterPro"/>
</dbReference>
<dbReference type="SUPFAM" id="SSF56601">
    <property type="entry name" value="beta-lactamase/transpeptidase-like"/>
    <property type="match status" value="1"/>
</dbReference>
<feature type="compositionally biased region" description="Basic and acidic residues" evidence="9">
    <location>
        <begin position="34"/>
        <end position="43"/>
    </location>
</feature>
<reference evidence="12 13" key="1">
    <citation type="journal article" date="2017" name="Int. J. Syst. Evol. Microbiol.">
        <title>Desulfovibrio senegalensis sp. nov., a mesophilic sulfate reducer isolated from marine sediment.</title>
        <authorList>
            <person name="Thioye A."/>
            <person name="Gam Z.B.A."/>
            <person name="Mbengue M."/>
            <person name="Cayol J.L."/>
            <person name="Joseph-Bartoli M."/>
            <person name="Toure-Kane C."/>
            <person name="Labat M."/>
        </authorList>
    </citation>
    <scope>NUCLEOTIDE SEQUENCE [LARGE SCALE GENOMIC DNA]</scope>
    <source>
        <strain evidence="12 13">DSM 101509</strain>
    </source>
</reference>
<dbReference type="Proteomes" id="UP000438699">
    <property type="component" value="Unassembled WGS sequence"/>
</dbReference>
<evidence type="ECO:0000256" key="6">
    <source>
        <dbReference type="ARBA" id="ARBA00023251"/>
    </source>
</evidence>
<dbReference type="OrthoDB" id="9762883at2"/>
<dbReference type="InterPro" id="IPR012338">
    <property type="entry name" value="Beta-lactam/transpept-like"/>
</dbReference>
<dbReference type="GO" id="GO:0071555">
    <property type="term" value="P:cell wall organization"/>
    <property type="evidence" value="ECO:0007669"/>
    <property type="project" value="TreeGrafter"/>
</dbReference>
<evidence type="ECO:0000256" key="7">
    <source>
        <dbReference type="PIRSR" id="PIRSR602137-50"/>
    </source>
</evidence>
<gene>
    <name evidence="12" type="primary">blaOXA</name>
    <name evidence="12" type="ORF">F8A88_09430</name>
</gene>
<dbReference type="GO" id="GO:0017001">
    <property type="term" value="P:antibiotic catabolic process"/>
    <property type="evidence" value="ECO:0007669"/>
    <property type="project" value="InterPro"/>
</dbReference>
<keyword evidence="6 8" id="KW-0046">Antibiotic resistance</keyword>
<comment type="caution">
    <text evidence="12">The sequence shown here is derived from an EMBL/GenBank/DDBJ whole genome shotgun (WGS) entry which is preliminary data.</text>
</comment>
<dbReference type="Pfam" id="PF00905">
    <property type="entry name" value="Transpeptidase"/>
    <property type="match status" value="1"/>
</dbReference>
<keyword evidence="13" id="KW-1185">Reference proteome</keyword>
<evidence type="ECO:0000313" key="13">
    <source>
        <dbReference type="Proteomes" id="UP000438699"/>
    </source>
</evidence>
<dbReference type="GO" id="GO:0008800">
    <property type="term" value="F:beta-lactamase activity"/>
    <property type="evidence" value="ECO:0007669"/>
    <property type="project" value="UniProtKB-UniRule"/>
</dbReference>
<comment type="similarity">
    <text evidence="2 8">Belongs to the class-D beta-lactamase family.</text>
</comment>
<dbReference type="InterPro" id="IPR001460">
    <property type="entry name" value="PCN-bd_Tpept"/>
</dbReference>
<evidence type="ECO:0000256" key="3">
    <source>
        <dbReference type="ARBA" id="ARBA00012865"/>
    </source>
</evidence>
<dbReference type="Gene3D" id="3.40.710.10">
    <property type="entry name" value="DD-peptidase/beta-lactamase superfamily"/>
    <property type="match status" value="1"/>
</dbReference>
<dbReference type="GO" id="GO:0005886">
    <property type="term" value="C:plasma membrane"/>
    <property type="evidence" value="ECO:0007669"/>
    <property type="project" value="TreeGrafter"/>
</dbReference>
<dbReference type="InterPro" id="IPR002137">
    <property type="entry name" value="Beta-lactam_class-D_AS"/>
</dbReference>
<dbReference type="GO" id="GO:0046677">
    <property type="term" value="P:response to antibiotic"/>
    <property type="evidence" value="ECO:0007669"/>
    <property type="project" value="UniProtKB-UniRule"/>
</dbReference>
<evidence type="ECO:0000259" key="11">
    <source>
        <dbReference type="Pfam" id="PF00905"/>
    </source>
</evidence>
<evidence type="ECO:0000256" key="4">
    <source>
        <dbReference type="ARBA" id="ARBA00022729"/>
    </source>
</evidence>
<feature type="signal peptide" evidence="10">
    <location>
        <begin position="1"/>
        <end position="20"/>
    </location>
</feature>
<dbReference type="PANTHER" id="PTHR30627:SF6">
    <property type="entry name" value="BETA-LACTAMASE YBXI-RELATED"/>
    <property type="match status" value="1"/>
</dbReference>
<evidence type="ECO:0000256" key="1">
    <source>
        <dbReference type="ARBA" id="ARBA00001526"/>
    </source>
</evidence>
<feature type="chain" id="PRO_5026754908" description="Beta-lactamase" evidence="10">
    <location>
        <begin position="21"/>
        <end position="276"/>
    </location>
</feature>
<dbReference type="PANTHER" id="PTHR30627">
    <property type="entry name" value="PEPTIDOGLYCAN D,D-TRANSPEPTIDASE"/>
    <property type="match status" value="1"/>
</dbReference>
<feature type="domain" description="Penicillin-binding protein transpeptidase" evidence="11">
    <location>
        <begin position="56"/>
        <end position="257"/>
    </location>
</feature>
<proteinExistence type="inferred from homology"/>
<dbReference type="EMBL" id="WAIE01000003">
    <property type="protein sequence ID" value="KAB1441798.1"/>
    <property type="molecule type" value="Genomic_DNA"/>
</dbReference>
<name>A0A6N6N2A9_9BACT</name>
<evidence type="ECO:0000313" key="12">
    <source>
        <dbReference type="EMBL" id="KAB1441798.1"/>
    </source>
</evidence>
<keyword evidence="5 8" id="KW-0378">Hydrolase</keyword>
<feature type="region of interest" description="Disordered" evidence="9">
    <location>
        <begin position="21"/>
        <end position="48"/>
    </location>
</feature>
<evidence type="ECO:0000256" key="10">
    <source>
        <dbReference type="SAM" id="SignalP"/>
    </source>
</evidence>
<comment type="catalytic activity">
    <reaction evidence="1 8">
        <text>a beta-lactam + H2O = a substituted beta-amino acid</text>
        <dbReference type="Rhea" id="RHEA:20401"/>
        <dbReference type="ChEBI" id="CHEBI:15377"/>
        <dbReference type="ChEBI" id="CHEBI:35627"/>
        <dbReference type="ChEBI" id="CHEBI:140347"/>
        <dbReference type="EC" id="3.5.2.6"/>
    </reaction>
</comment>
<feature type="active site" description="Acyl-ester intermediate" evidence="7">
    <location>
        <position position="79"/>
    </location>
</feature>
<evidence type="ECO:0000256" key="5">
    <source>
        <dbReference type="ARBA" id="ARBA00022801"/>
    </source>
</evidence>